<evidence type="ECO:0000256" key="2">
    <source>
        <dbReference type="ARBA" id="ARBA00004613"/>
    </source>
</evidence>
<sequence>MLQKIKKMNKKLQKLLTVVASCGFALSLAQNHQETIKKYLNDDKSLRSMANELKDFEILNVDPSASLKGDVVVVQQKINGVPLYNKVSTLLIKEGKITYASMGFANQLKISGIPDHKVSVSPEKAFQSFAESSKLKTSEIYKLDGIDRKESSDGNTVHSKLFYFLSEDDQMHLAYQLVFDQAETSNMIEAIVDAHTAEVLHVENKTISETFDHNMFEHHDEADHGQKTVAYPMLPKKQNFVLAPPANASYNVFALPVEAPLFGSRSIVSNPWDITASPQGWHSNGTTSYTISRGNNVYAYTDLNNSNSVGATANGGSTRNFDFPLDINQLHTSYTSAAITNLFYANNMMHDIFYKYGFTESARNFQTNNFGKGGSGNDAVLAEARDGSTASKPTFNNANFNSPADGKAPRMQMYLWDPKVINGVIVSAPSDLTALKPNTRYTSTGLGPQLTVAGITGDVKVATPLDGCTALTNTNLSGKIAMMQRGTCDFAVKIKNAQAAGAKAVLFYNAPNSPNFGTFGAPDASVNIPSVLIQNGDGITLKNKLDQNINVNIALKRDPSTFIHMDASLDNGIIAHEYAHGISNRLTGTGSSCLSYDVDNEQMGEGWSDFFALMTTMKPTDNATISRGIGLFAAGQEVGDGGIRPAKYSTDFSVNNYTYGRTNGMKVNAKDMFENPITKAHVHSIGFVWATMLWDLHWKYVEKYGFSNDLSNTSSGSSKVLQLVMDALKLQPCNPTFVQGRNAILAADQAKTGGVDKCMIWKAFAKRGLGVNAAPGKLKGQWSGADHAAPDLNDQVEDFTVPAECNTAAKSALPEAGTSSKNNASIYPNPAKNEIFIDANAKGSGFVKIYDISGKLVKEDKVSLSEKSGVNISNLADGVYVVKVQGLGIDLKEKIIVRK</sequence>
<evidence type="ECO:0000259" key="14">
    <source>
        <dbReference type="Pfam" id="PF18962"/>
    </source>
</evidence>
<evidence type="ECO:0000259" key="13">
    <source>
        <dbReference type="Pfam" id="PF02225"/>
    </source>
</evidence>
<dbReference type="GO" id="GO:0006508">
    <property type="term" value="P:proteolysis"/>
    <property type="evidence" value="ECO:0007669"/>
    <property type="project" value="UniProtKB-KW"/>
</dbReference>
<dbReference type="InterPro" id="IPR027268">
    <property type="entry name" value="Peptidase_M4/M1_CTD_sf"/>
</dbReference>
<dbReference type="InterPro" id="IPR003137">
    <property type="entry name" value="PA_domain"/>
</dbReference>
<keyword evidence="10" id="KW-0482">Metalloprotease</keyword>
<dbReference type="AlphaFoldDB" id="A0A135WJU8"/>
<feature type="chain" id="PRO_5007468016" description="Metalloprotease" evidence="12">
    <location>
        <begin position="30"/>
        <end position="899"/>
    </location>
</feature>
<dbReference type="NCBIfam" id="TIGR04183">
    <property type="entry name" value="Por_Secre_tail"/>
    <property type="match status" value="1"/>
</dbReference>
<dbReference type="PANTHER" id="PTHR33478:SF1">
    <property type="entry name" value="EXTRACELLULAR METALLOPROTEINASE MEP"/>
    <property type="match status" value="1"/>
</dbReference>
<evidence type="ECO:0000256" key="8">
    <source>
        <dbReference type="ARBA" id="ARBA00022801"/>
    </source>
</evidence>
<proteinExistence type="inferred from homology"/>
<dbReference type="GO" id="GO:0004222">
    <property type="term" value="F:metalloendopeptidase activity"/>
    <property type="evidence" value="ECO:0007669"/>
    <property type="project" value="InterPro"/>
</dbReference>
<keyword evidence="11" id="KW-0865">Zymogen</keyword>
<feature type="domain" description="PA" evidence="13">
    <location>
        <begin position="461"/>
        <end position="540"/>
    </location>
</feature>
<dbReference type="Gene3D" id="3.10.170.10">
    <property type="match status" value="1"/>
</dbReference>
<dbReference type="SUPFAM" id="SSF52025">
    <property type="entry name" value="PA domain"/>
    <property type="match status" value="1"/>
</dbReference>
<dbReference type="PANTHER" id="PTHR33478">
    <property type="entry name" value="EXTRACELLULAR METALLOPROTEINASE MEP"/>
    <property type="match status" value="1"/>
</dbReference>
<dbReference type="Pfam" id="PF02225">
    <property type="entry name" value="PA"/>
    <property type="match status" value="1"/>
</dbReference>
<gene>
    <name evidence="15" type="ORF">AU378_05300</name>
</gene>
<accession>A0A135WJU8</accession>
<dbReference type="InterPro" id="IPR046450">
    <property type="entry name" value="PA_dom_sf"/>
</dbReference>
<comment type="subcellular location">
    <subcellularLocation>
        <location evidence="2">Secreted</location>
    </subcellularLocation>
</comment>
<reference evidence="16" key="1">
    <citation type="submission" date="2015-12" db="EMBL/GenBank/DDBJ databases">
        <title>Genome sequence of a biocontrol rhizobacterium Chryseobacterium kwangjuense strain KJ1R5 isolated from pepper (Capsicum annuum L.).</title>
        <authorList>
            <person name="Jeong J.-J."/>
            <person name="Park H."/>
            <person name="Mannaa M."/>
            <person name="Sang M.K."/>
            <person name="Choi I.-G."/>
            <person name="Kim K.D."/>
        </authorList>
    </citation>
    <scope>NUCLEOTIDE SEQUENCE [LARGE SCALE GENOMIC DNA]</scope>
    <source>
        <strain evidence="16">KJ1R5</strain>
    </source>
</reference>
<name>A0A135WJU8_9FLAO</name>
<evidence type="ECO:0000256" key="7">
    <source>
        <dbReference type="ARBA" id="ARBA00022729"/>
    </source>
</evidence>
<evidence type="ECO:0000256" key="12">
    <source>
        <dbReference type="SAM" id="SignalP"/>
    </source>
</evidence>
<keyword evidence="4" id="KW-0964">Secreted</keyword>
<keyword evidence="8" id="KW-0378">Hydrolase</keyword>
<dbReference type="InterPro" id="IPR001842">
    <property type="entry name" value="Peptidase_M36"/>
</dbReference>
<feature type="signal peptide" evidence="12">
    <location>
        <begin position="1"/>
        <end position="29"/>
    </location>
</feature>
<dbReference type="NCBIfam" id="NF038113">
    <property type="entry name" value="T9SSA_dep_M36"/>
    <property type="match status" value="1"/>
</dbReference>
<evidence type="ECO:0000256" key="1">
    <source>
        <dbReference type="ARBA" id="ARBA00001947"/>
    </source>
</evidence>
<evidence type="ECO:0000313" key="16">
    <source>
        <dbReference type="Proteomes" id="UP000070513"/>
    </source>
</evidence>
<dbReference type="GO" id="GO:0008270">
    <property type="term" value="F:zinc ion binding"/>
    <property type="evidence" value="ECO:0007669"/>
    <property type="project" value="InterPro"/>
</dbReference>
<dbReference type="CDD" id="cd09596">
    <property type="entry name" value="M36"/>
    <property type="match status" value="1"/>
</dbReference>
<evidence type="ECO:0000256" key="10">
    <source>
        <dbReference type="ARBA" id="ARBA00023049"/>
    </source>
</evidence>
<keyword evidence="5" id="KW-0645">Protease</keyword>
<evidence type="ECO:0000256" key="4">
    <source>
        <dbReference type="ARBA" id="ARBA00022525"/>
    </source>
</evidence>
<comment type="caution">
    <text evidence="15">The sequence shown here is derived from an EMBL/GenBank/DDBJ whole genome shotgun (WGS) entry which is preliminary data.</text>
</comment>
<dbReference type="Proteomes" id="UP000070513">
    <property type="component" value="Unassembled WGS sequence"/>
</dbReference>
<dbReference type="GO" id="GO:0005615">
    <property type="term" value="C:extracellular space"/>
    <property type="evidence" value="ECO:0007669"/>
    <property type="project" value="InterPro"/>
</dbReference>
<reference evidence="15 16" key="2">
    <citation type="journal article" date="2016" name="Genome Announc.">
        <title>Draft Genome Sequence of a Biocontrol Rhizobacterium, Chryseobacterium kwangjuense Strain KJ1R5, Isolated from Pepper (Capsicum annuum).</title>
        <authorList>
            <person name="Jeong J.J."/>
            <person name="Park H."/>
            <person name="Park B.H."/>
            <person name="Mannaa M."/>
            <person name="Sang M.K."/>
            <person name="Choi I.G."/>
            <person name="Kim K.D."/>
        </authorList>
    </citation>
    <scope>NUCLEOTIDE SEQUENCE [LARGE SCALE GENOMIC DNA]</scope>
    <source>
        <strain evidence="15 16">KJ1R5</strain>
    </source>
</reference>
<keyword evidence="6" id="KW-0479">Metal-binding</keyword>
<dbReference type="OrthoDB" id="5377264at2"/>
<comment type="cofactor">
    <cofactor evidence="1">
        <name>Zn(2+)</name>
        <dbReference type="ChEBI" id="CHEBI:29105"/>
    </cofactor>
</comment>
<keyword evidence="7 12" id="KW-0732">Signal</keyword>
<dbReference type="InterPro" id="IPR026444">
    <property type="entry name" value="Secre_tail"/>
</dbReference>
<dbReference type="CDD" id="cd04818">
    <property type="entry name" value="PA_subtilisin_1"/>
    <property type="match status" value="1"/>
</dbReference>
<evidence type="ECO:0000256" key="5">
    <source>
        <dbReference type="ARBA" id="ARBA00022670"/>
    </source>
</evidence>
<organism evidence="15 16">
    <name type="scientific">Chryseobacterium kwangjuense</name>
    <dbReference type="NCBI Taxonomy" id="267125"/>
    <lineage>
        <taxon>Bacteria</taxon>
        <taxon>Pseudomonadati</taxon>
        <taxon>Bacteroidota</taxon>
        <taxon>Flavobacteriia</taxon>
        <taxon>Flavobacteriales</taxon>
        <taxon>Weeksellaceae</taxon>
        <taxon>Chryseobacterium group</taxon>
        <taxon>Chryseobacterium</taxon>
    </lineage>
</organism>
<comment type="similarity">
    <text evidence="3">Belongs to the peptidase M36 family.</text>
</comment>
<dbReference type="Gene3D" id="1.10.390.10">
    <property type="entry name" value="Neutral Protease Domain 2"/>
    <property type="match status" value="1"/>
</dbReference>
<protein>
    <recommendedName>
        <fullName evidence="17">Metalloprotease</fullName>
    </recommendedName>
</protein>
<dbReference type="Pfam" id="PF02128">
    <property type="entry name" value="Peptidase_M36"/>
    <property type="match status" value="1"/>
</dbReference>
<evidence type="ECO:0000256" key="9">
    <source>
        <dbReference type="ARBA" id="ARBA00022833"/>
    </source>
</evidence>
<evidence type="ECO:0008006" key="17">
    <source>
        <dbReference type="Google" id="ProtNLM"/>
    </source>
</evidence>
<feature type="domain" description="Secretion system C-terminal sorting" evidence="14">
    <location>
        <begin position="826"/>
        <end position="897"/>
    </location>
</feature>
<evidence type="ECO:0000256" key="3">
    <source>
        <dbReference type="ARBA" id="ARBA00006006"/>
    </source>
</evidence>
<dbReference type="InterPro" id="IPR050371">
    <property type="entry name" value="Fungal_virulence_M36"/>
</dbReference>
<evidence type="ECO:0000313" key="15">
    <source>
        <dbReference type="EMBL" id="KXH85171.1"/>
    </source>
</evidence>
<evidence type="ECO:0000256" key="11">
    <source>
        <dbReference type="ARBA" id="ARBA00023145"/>
    </source>
</evidence>
<keyword evidence="9" id="KW-0862">Zinc</keyword>
<dbReference type="Gene3D" id="3.50.30.30">
    <property type="match status" value="1"/>
</dbReference>
<evidence type="ECO:0000256" key="6">
    <source>
        <dbReference type="ARBA" id="ARBA00022723"/>
    </source>
</evidence>
<dbReference type="EMBL" id="LPUR01000001">
    <property type="protein sequence ID" value="KXH85171.1"/>
    <property type="molecule type" value="Genomic_DNA"/>
</dbReference>
<dbReference type="Pfam" id="PF18962">
    <property type="entry name" value="Por_Secre_tail"/>
    <property type="match status" value="1"/>
</dbReference>
<dbReference type="SUPFAM" id="SSF55486">
    <property type="entry name" value="Metalloproteases ('zincins'), catalytic domain"/>
    <property type="match status" value="1"/>
</dbReference>